<evidence type="ECO:0000256" key="1">
    <source>
        <dbReference type="ARBA" id="ARBA00008506"/>
    </source>
</evidence>
<keyword evidence="5" id="KW-0732">Signal</keyword>
<evidence type="ECO:0000256" key="4">
    <source>
        <dbReference type="ARBA" id="ARBA00023157"/>
    </source>
</evidence>
<dbReference type="AlphaFoldDB" id="A0A5J9VL62"/>
<dbReference type="SMART" id="SM00269">
    <property type="entry name" value="BowB"/>
    <property type="match status" value="1"/>
</dbReference>
<evidence type="ECO:0000256" key="2">
    <source>
        <dbReference type="ARBA" id="ARBA00022690"/>
    </source>
</evidence>
<name>A0A5J9VL62_9POAL</name>
<evidence type="ECO:0000259" key="6">
    <source>
        <dbReference type="SMART" id="SM00269"/>
    </source>
</evidence>
<dbReference type="SUPFAM" id="SSF57247">
    <property type="entry name" value="Bowman-Birk inhibitor, BBI"/>
    <property type="match status" value="1"/>
</dbReference>
<dbReference type="InterPro" id="IPR000877">
    <property type="entry name" value="Prot_inh_BBI"/>
</dbReference>
<comment type="caution">
    <text evidence="7">The sequence shown here is derived from an EMBL/GenBank/DDBJ whole genome shotgun (WGS) entry which is preliminary data.</text>
</comment>
<dbReference type="InterPro" id="IPR035995">
    <property type="entry name" value="Bowman-Birk_prot_inh"/>
</dbReference>
<dbReference type="Gene3D" id="2.10.69.10">
    <property type="entry name" value="Cysteine Protease (Bromelain) Inhibitor, subunit H"/>
    <property type="match status" value="1"/>
</dbReference>
<accession>A0A5J9VL62</accession>
<dbReference type="OrthoDB" id="739291at2759"/>
<gene>
    <name evidence="7" type="ORF">EJB05_18444</name>
</gene>
<protein>
    <recommendedName>
        <fullName evidence="6">Bowman-Birk serine protease inhibitors family domain-containing protein</fullName>
    </recommendedName>
</protein>
<keyword evidence="2" id="KW-0646">Protease inhibitor</keyword>
<feature type="signal peptide" evidence="5">
    <location>
        <begin position="1"/>
        <end position="24"/>
    </location>
</feature>
<evidence type="ECO:0000256" key="5">
    <source>
        <dbReference type="SAM" id="SignalP"/>
    </source>
</evidence>
<keyword evidence="8" id="KW-1185">Reference proteome</keyword>
<keyword evidence="4" id="KW-1015">Disulfide bond</keyword>
<evidence type="ECO:0000256" key="3">
    <source>
        <dbReference type="ARBA" id="ARBA00022900"/>
    </source>
</evidence>
<dbReference type="Gramene" id="TVU36508">
    <property type="protein sequence ID" value="TVU36508"/>
    <property type="gene ID" value="EJB05_18444"/>
</dbReference>
<comment type="similarity">
    <text evidence="1">Belongs to the Bowman-Birk serine protease inhibitor family.</text>
</comment>
<feature type="chain" id="PRO_5023926726" description="Bowman-Birk serine protease inhibitors family domain-containing protein" evidence="5">
    <location>
        <begin position="25"/>
        <end position="98"/>
    </location>
</feature>
<dbReference type="Proteomes" id="UP000324897">
    <property type="component" value="Unassembled WGS sequence"/>
</dbReference>
<dbReference type="EMBL" id="RWGY01000009">
    <property type="protein sequence ID" value="TVU36508.1"/>
    <property type="molecule type" value="Genomic_DNA"/>
</dbReference>
<feature type="domain" description="Bowman-Birk serine protease inhibitors family" evidence="6">
    <location>
        <begin position="35"/>
        <end position="94"/>
    </location>
</feature>
<dbReference type="CDD" id="cd00023">
    <property type="entry name" value="BBI"/>
    <property type="match status" value="1"/>
</dbReference>
<evidence type="ECO:0000313" key="7">
    <source>
        <dbReference type="EMBL" id="TVU36508.1"/>
    </source>
</evidence>
<organism evidence="7 8">
    <name type="scientific">Eragrostis curvula</name>
    <name type="common">weeping love grass</name>
    <dbReference type="NCBI Taxonomy" id="38414"/>
    <lineage>
        <taxon>Eukaryota</taxon>
        <taxon>Viridiplantae</taxon>
        <taxon>Streptophyta</taxon>
        <taxon>Embryophyta</taxon>
        <taxon>Tracheophyta</taxon>
        <taxon>Spermatophyta</taxon>
        <taxon>Magnoliopsida</taxon>
        <taxon>Liliopsida</taxon>
        <taxon>Poales</taxon>
        <taxon>Poaceae</taxon>
        <taxon>PACMAD clade</taxon>
        <taxon>Chloridoideae</taxon>
        <taxon>Eragrostideae</taxon>
        <taxon>Eragrostidinae</taxon>
        <taxon>Eragrostis</taxon>
    </lineage>
</organism>
<sequence>MKPQTLLITLAIVASLAILPLVESQGRPKAAPWPCCNNCGSICSFSFPPLCFCSDVSPRGCHSACRNCEKFTSSNGATLFQCMDLIANFCQRRCTPAA</sequence>
<proteinExistence type="inferred from homology"/>
<dbReference type="PANTHER" id="PTHR33479">
    <property type="entry name" value="BOWMAN-BIRK TYPE BRAN TRYPSIN INHIBITOR"/>
    <property type="match status" value="1"/>
</dbReference>
<dbReference type="GO" id="GO:0005576">
    <property type="term" value="C:extracellular region"/>
    <property type="evidence" value="ECO:0007669"/>
    <property type="project" value="InterPro"/>
</dbReference>
<reference evidence="7 8" key="1">
    <citation type="journal article" date="2019" name="Sci. Rep.">
        <title>A high-quality genome of Eragrostis curvula grass provides insights into Poaceae evolution and supports new strategies to enhance forage quality.</title>
        <authorList>
            <person name="Carballo J."/>
            <person name="Santos B.A.C.M."/>
            <person name="Zappacosta D."/>
            <person name="Garbus I."/>
            <person name="Selva J.P."/>
            <person name="Gallo C.A."/>
            <person name="Diaz A."/>
            <person name="Albertini E."/>
            <person name="Caccamo M."/>
            <person name="Echenique V."/>
        </authorList>
    </citation>
    <scope>NUCLEOTIDE SEQUENCE [LARGE SCALE GENOMIC DNA]</scope>
    <source>
        <strain evidence="8">cv. Victoria</strain>
        <tissue evidence="7">Leaf</tissue>
    </source>
</reference>
<dbReference type="PANTHER" id="PTHR33479:SF4">
    <property type="entry name" value="BOWMAN-BIRK TYPE TRYPSIN INHIBITOR"/>
    <property type="match status" value="1"/>
</dbReference>
<keyword evidence="3" id="KW-0722">Serine protease inhibitor</keyword>
<evidence type="ECO:0000313" key="8">
    <source>
        <dbReference type="Proteomes" id="UP000324897"/>
    </source>
</evidence>
<dbReference type="GO" id="GO:0004867">
    <property type="term" value="F:serine-type endopeptidase inhibitor activity"/>
    <property type="evidence" value="ECO:0007669"/>
    <property type="project" value="UniProtKB-KW"/>
</dbReference>